<feature type="domain" description="Peptidase M16 N-terminal" evidence="10">
    <location>
        <begin position="58"/>
        <end position="111"/>
    </location>
</feature>
<keyword evidence="4" id="KW-0479">Metal-binding</keyword>
<evidence type="ECO:0000256" key="5">
    <source>
        <dbReference type="ARBA" id="ARBA00022801"/>
    </source>
</evidence>
<organism evidence="12 13">
    <name type="scientific">Kaistella gelatinilytica</name>
    <dbReference type="NCBI Taxonomy" id="2787636"/>
    <lineage>
        <taxon>Bacteria</taxon>
        <taxon>Pseudomonadati</taxon>
        <taxon>Bacteroidota</taxon>
        <taxon>Flavobacteriia</taxon>
        <taxon>Flavobacteriales</taxon>
        <taxon>Weeksellaceae</taxon>
        <taxon>Chryseobacterium group</taxon>
        <taxon>Kaistella</taxon>
    </lineage>
</organism>
<dbReference type="SUPFAM" id="SSF63411">
    <property type="entry name" value="LuxS/MPP-like metallohydrolase"/>
    <property type="match status" value="4"/>
</dbReference>
<evidence type="ECO:0000313" key="13">
    <source>
        <dbReference type="Proteomes" id="UP000660070"/>
    </source>
</evidence>
<evidence type="ECO:0000259" key="11">
    <source>
        <dbReference type="Pfam" id="PF05193"/>
    </source>
</evidence>
<evidence type="ECO:0000256" key="2">
    <source>
        <dbReference type="ARBA" id="ARBA00007261"/>
    </source>
</evidence>
<name>A0ABS0F7J9_9FLAO</name>
<dbReference type="Gene3D" id="3.30.830.10">
    <property type="entry name" value="Metalloenzyme, LuxS/M16 peptidase-like"/>
    <property type="match status" value="4"/>
</dbReference>
<dbReference type="InterPro" id="IPR007863">
    <property type="entry name" value="Peptidase_M16_C"/>
</dbReference>
<evidence type="ECO:0000256" key="1">
    <source>
        <dbReference type="ARBA" id="ARBA00001947"/>
    </source>
</evidence>
<dbReference type="Pfam" id="PF00675">
    <property type="entry name" value="Peptidase_M16"/>
    <property type="match status" value="3"/>
</dbReference>
<dbReference type="PANTHER" id="PTHR43690:SF17">
    <property type="entry name" value="PROTEIN YHJJ"/>
    <property type="match status" value="1"/>
</dbReference>
<proteinExistence type="inferred from homology"/>
<evidence type="ECO:0000256" key="6">
    <source>
        <dbReference type="ARBA" id="ARBA00022833"/>
    </source>
</evidence>
<dbReference type="Pfam" id="PF05193">
    <property type="entry name" value="Peptidase_M16_C"/>
    <property type="match status" value="2"/>
</dbReference>
<accession>A0ABS0F7J9</accession>
<dbReference type="RefSeq" id="WP_196078253.1">
    <property type="nucleotide sequence ID" value="NZ_JADPVI010000001.1"/>
</dbReference>
<feature type="domain" description="Peptidase M16 C-terminal" evidence="11">
    <location>
        <begin position="708"/>
        <end position="870"/>
    </location>
</feature>
<dbReference type="PANTHER" id="PTHR43690">
    <property type="entry name" value="NARDILYSIN"/>
    <property type="match status" value="1"/>
</dbReference>
<keyword evidence="6" id="KW-0862">Zinc</keyword>
<keyword evidence="5" id="KW-0378">Hydrolase</keyword>
<evidence type="ECO:0000256" key="4">
    <source>
        <dbReference type="ARBA" id="ARBA00022723"/>
    </source>
</evidence>
<evidence type="ECO:0000256" key="3">
    <source>
        <dbReference type="ARBA" id="ARBA00022670"/>
    </source>
</evidence>
<keyword evidence="7" id="KW-0482">Metalloprotease</keyword>
<feature type="signal peptide" evidence="9">
    <location>
        <begin position="1"/>
        <end position="22"/>
    </location>
</feature>
<dbReference type="InterPro" id="IPR011765">
    <property type="entry name" value="Pept_M16_N"/>
</dbReference>
<comment type="cofactor">
    <cofactor evidence="1">
        <name>Zn(2+)</name>
        <dbReference type="ChEBI" id="CHEBI:29105"/>
    </cofactor>
</comment>
<evidence type="ECO:0000256" key="8">
    <source>
        <dbReference type="RuleBase" id="RU004447"/>
    </source>
</evidence>
<keyword evidence="3" id="KW-0645">Protease</keyword>
<reference evidence="12 13" key="1">
    <citation type="submission" date="2020-11" db="EMBL/GenBank/DDBJ databases">
        <title>Kaistella gelatinilytica sp. nov., a flavobacterium isolated from Antarctic Soil.</title>
        <authorList>
            <person name="Li J."/>
        </authorList>
    </citation>
    <scope>NUCLEOTIDE SEQUENCE [LARGE SCALE GENOMIC DNA]</scope>
    <source>
        <strain evidence="12 13">G5-32</strain>
    </source>
</reference>
<comment type="similarity">
    <text evidence="2 8">Belongs to the peptidase M16 family.</text>
</comment>
<keyword evidence="13" id="KW-1185">Reference proteome</keyword>
<dbReference type="PROSITE" id="PS00143">
    <property type="entry name" value="INSULINASE"/>
    <property type="match status" value="1"/>
</dbReference>
<feature type="domain" description="Peptidase M16 N-terminal" evidence="10">
    <location>
        <begin position="594"/>
        <end position="683"/>
    </location>
</feature>
<keyword evidence="9" id="KW-0732">Signal</keyword>
<protein>
    <submittedName>
        <fullName evidence="12">Insulinase family protein</fullName>
    </submittedName>
</protein>
<evidence type="ECO:0000256" key="7">
    <source>
        <dbReference type="ARBA" id="ARBA00023049"/>
    </source>
</evidence>
<feature type="domain" description="Peptidase M16 C-terminal" evidence="11">
    <location>
        <begin position="264"/>
        <end position="433"/>
    </location>
</feature>
<evidence type="ECO:0000256" key="9">
    <source>
        <dbReference type="SAM" id="SignalP"/>
    </source>
</evidence>
<evidence type="ECO:0000259" key="10">
    <source>
        <dbReference type="Pfam" id="PF00675"/>
    </source>
</evidence>
<feature type="domain" description="Peptidase M16 N-terminal" evidence="10">
    <location>
        <begin position="150"/>
        <end position="249"/>
    </location>
</feature>
<feature type="chain" id="PRO_5045912205" evidence="9">
    <location>
        <begin position="23"/>
        <end position="976"/>
    </location>
</feature>
<dbReference type="EMBL" id="JADPVI010000001">
    <property type="protein sequence ID" value="MBF8455684.1"/>
    <property type="molecule type" value="Genomic_DNA"/>
</dbReference>
<dbReference type="Proteomes" id="UP000660070">
    <property type="component" value="Unassembled WGS sequence"/>
</dbReference>
<comment type="caution">
    <text evidence="12">The sequence shown here is derived from an EMBL/GenBank/DDBJ whole genome shotgun (WGS) entry which is preliminary data.</text>
</comment>
<dbReference type="InterPro" id="IPR001431">
    <property type="entry name" value="Pept_M16_Zn_BS"/>
</dbReference>
<sequence length="976" mass="110821">MKRSKSLFILLCALGTSVLSNAQEHVWKTETANGYTYKYVTNDPMQARFYTLKNGLTVILSPTPKEPRVQAFIAVKAGSKTDPSTNTGLAHYLEHMMFKGTDKFGSLDYAKEKPELDKIDALYEVFNKTKDEAKRKAVYHQIDSISGVASKYSIANEYDKMMSSMGAQGTNAFTSFEETVYTDDIPTNSLDKYLAVQAERFRNPVLRIFHTELEAVYEEKNRNLDNDGAQAFETLLAKLFVNHNYGKQTTIGTVEDLKNPSLVEIRKYYNNYYVPNNMGLILSGDFNPDEVIKKIDQDFSYLKNKEITPYQFVQETPITKPIIKEVVGPNAEKVMIGYRLPNNKNKDILIAELVGDILSNGKAGLLDLNLVKKQKLLWASVSVLPLIDYGVFTVSGAPTSGQTLEEVKTLIFQQMELLKSGNFDQELLTSIINNRKKAEIMQSERYGERADILMEAFTNELDWRTQVAATDDLSKITKQQVVDFANKYFADNYVAVYKRKGESPETAKIVKPVITPVETNTDKQSAFVKLIDEMPSKEVKPVFLNYDKDIQRAKIGGAEVLYVQNKDNQLYRLRYRYKIGKNNDLKQDLAAKYLQFLGTNKKSSEDISKEFYEIASSFNIMTAEDFTMVTIEGLQENFDKAVKLYEDLVVNAVPNEEALIALKARLTKSRTDMKNNKGAILQGLISYSSYGKDNKFNYNFSDEALNKVTAKELLETIKKLNSYDQTIIYYGPESLTPLTSKLKKLHAIPKKFATPPTPKVFTQIMTEKPQVLFADYDMVQAETQWTRNSGIYDAKNQPLITVFNNYFGGGMGTIVNQTIRESKALAYSTYALYVSPRKKDDHYFVTAYVGSQSDKFADATKAMNELLTDLPKFPENLSLAKVQVKKDIENERIMQDDIIFDYLAARDLGTNKDIREDIYNQAGSLEFSQLNDFYKKNISGKPYTYSVVASEKNLTEADLKKLGDHKKLNLKEIFGY</sequence>
<dbReference type="InterPro" id="IPR050626">
    <property type="entry name" value="Peptidase_M16"/>
</dbReference>
<dbReference type="InterPro" id="IPR011249">
    <property type="entry name" value="Metalloenz_LuxS/M16"/>
</dbReference>
<gene>
    <name evidence="12" type="ORF">IV494_00680</name>
</gene>
<evidence type="ECO:0000313" key="12">
    <source>
        <dbReference type="EMBL" id="MBF8455684.1"/>
    </source>
</evidence>